<evidence type="ECO:0000313" key="1">
    <source>
        <dbReference type="EMBL" id="KAI9196596.1"/>
    </source>
</evidence>
<sequence>MCKCRSHRTFPLFGLQSSHLNIATTTKICTDGRSTRARALGFTATAAPSYSSGLGTCPDGRVSKQLGTITRLSVHPALPVLLTKNCPLGVLDSVERLNKVDAPFYLFKV</sequence>
<dbReference type="EMBL" id="JAJSOW010000003">
    <property type="protein sequence ID" value="KAI9196596.1"/>
    <property type="molecule type" value="Genomic_DNA"/>
</dbReference>
<dbReference type="AlphaFoldDB" id="A0AAD5JMY1"/>
<reference evidence="1" key="2">
    <citation type="submission" date="2023-02" db="EMBL/GenBank/DDBJ databases">
        <authorList>
            <person name="Swenson N.G."/>
            <person name="Wegrzyn J.L."/>
            <person name="Mcevoy S.L."/>
        </authorList>
    </citation>
    <scope>NUCLEOTIDE SEQUENCE</scope>
    <source>
        <strain evidence="1">91603</strain>
        <tissue evidence="1">Leaf</tissue>
    </source>
</reference>
<organism evidence="1 2">
    <name type="scientific">Acer negundo</name>
    <name type="common">Box elder</name>
    <dbReference type="NCBI Taxonomy" id="4023"/>
    <lineage>
        <taxon>Eukaryota</taxon>
        <taxon>Viridiplantae</taxon>
        <taxon>Streptophyta</taxon>
        <taxon>Embryophyta</taxon>
        <taxon>Tracheophyta</taxon>
        <taxon>Spermatophyta</taxon>
        <taxon>Magnoliopsida</taxon>
        <taxon>eudicotyledons</taxon>
        <taxon>Gunneridae</taxon>
        <taxon>Pentapetalae</taxon>
        <taxon>rosids</taxon>
        <taxon>malvids</taxon>
        <taxon>Sapindales</taxon>
        <taxon>Sapindaceae</taxon>
        <taxon>Hippocastanoideae</taxon>
        <taxon>Acereae</taxon>
        <taxon>Acer</taxon>
    </lineage>
</organism>
<name>A0AAD5JMY1_ACENE</name>
<evidence type="ECO:0000313" key="2">
    <source>
        <dbReference type="Proteomes" id="UP001064489"/>
    </source>
</evidence>
<proteinExistence type="predicted"/>
<accession>A0AAD5JMY1</accession>
<keyword evidence="2" id="KW-1185">Reference proteome</keyword>
<dbReference type="Proteomes" id="UP001064489">
    <property type="component" value="Chromosome 1"/>
</dbReference>
<gene>
    <name evidence="1" type="ORF">LWI28_025293</name>
</gene>
<comment type="caution">
    <text evidence="1">The sequence shown here is derived from an EMBL/GenBank/DDBJ whole genome shotgun (WGS) entry which is preliminary data.</text>
</comment>
<protein>
    <submittedName>
        <fullName evidence="1">Uncharacterized protein</fullName>
    </submittedName>
</protein>
<reference evidence="1" key="1">
    <citation type="journal article" date="2022" name="Plant J.">
        <title>Strategies of tolerance reflected in two North American maple genomes.</title>
        <authorList>
            <person name="McEvoy S.L."/>
            <person name="Sezen U.U."/>
            <person name="Trouern-Trend A."/>
            <person name="McMahon S.M."/>
            <person name="Schaberg P.G."/>
            <person name="Yang J."/>
            <person name="Wegrzyn J.L."/>
            <person name="Swenson N.G."/>
        </authorList>
    </citation>
    <scope>NUCLEOTIDE SEQUENCE</scope>
    <source>
        <strain evidence="1">91603</strain>
    </source>
</reference>